<sequence length="97" mass="11020">MSKSHRADDAEHAVSDRVRKVSVSMPDSLIRQVKERVGSGSFSRYVTEAVMRQIQMDNLDDLIADYVSRHGPLPQEALDKTEKAWSELEAKWAEEGF</sequence>
<dbReference type="EMBL" id="VFOZ01000001">
    <property type="protein sequence ID" value="TQL97520.1"/>
    <property type="molecule type" value="Genomic_DNA"/>
</dbReference>
<keyword evidence="2" id="KW-1185">Reference proteome</keyword>
<proteinExistence type="predicted"/>
<accession>A0A543CKF6</accession>
<evidence type="ECO:0000313" key="2">
    <source>
        <dbReference type="Proteomes" id="UP000316096"/>
    </source>
</evidence>
<dbReference type="AlphaFoldDB" id="A0A543CKF6"/>
<name>A0A543CKF6_9ACTN</name>
<comment type="caution">
    <text evidence="1">The sequence shown here is derived from an EMBL/GenBank/DDBJ whole genome shotgun (WGS) entry which is preliminary data.</text>
</comment>
<protein>
    <recommendedName>
        <fullName evidence="3">Arc/MetJ-type ribon-helix-helix transcriptional regulator</fullName>
    </recommendedName>
</protein>
<gene>
    <name evidence="1" type="ORF">FB559_3111</name>
</gene>
<organism evidence="1 2">
    <name type="scientific">Actinoallomurus bryophytorum</name>
    <dbReference type="NCBI Taxonomy" id="1490222"/>
    <lineage>
        <taxon>Bacteria</taxon>
        <taxon>Bacillati</taxon>
        <taxon>Actinomycetota</taxon>
        <taxon>Actinomycetes</taxon>
        <taxon>Streptosporangiales</taxon>
        <taxon>Thermomonosporaceae</taxon>
        <taxon>Actinoallomurus</taxon>
    </lineage>
</organism>
<evidence type="ECO:0000313" key="1">
    <source>
        <dbReference type="EMBL" id="TQL97520.1"/>
    </source>
</evidence>
<dbReference type="Proteomes" id="UP000316096">
    <property type="component" value="Unassembled WGS sequence"/>
</dbReference>
<evidence type="ECO:0008006" key="3">
    <source>
        <dbReference type="Google" id="ProtNLM"/>
    </source>
</evidence>
<reference evidence="1 2" key="1">
    <citation type="submission" date="2019-06" db="EMBL/GenBank/DDBJ databases">
        <title>Sequencing the genomes of 1000 actinobacteria strains.</title>
        <authorList>
            <person name="Klenk H.-P."/>
        </authorList>
    </citation>
    <scope>NUCLEOTIDE SEQUENCE [LARGE SCALE GENOMIC DNA]</scope>
    <source>
        <strain evidence="1 2">DSM 102200</strain>
    </source>
</reference>